<evidence type="ECO:0000313" key="4">
    <source>
        <dbReference type="Proteomes" id="UP000299102"/>
    </source>
</evidence>
<feature type="domain" description="Reverse transcriptase" evidence="2">
    <location>
        <begin position="283"/>
        <end position="541"/>
    </location>
</feature>
<feature type="region of interest" description="Disordered" evidence="1">
    <location>
        <begin position="611"/>
        <end position="720"/>
    </location>
</feature>
<dbReference type="Proteomes" id="UP000299102">
    <property type="component" value="Unassembled WGS sequence"/>
</dbReference>
<dbReference type="PANTHER" id="PTHR33332">
    <property type="entry name" value="REVERSE TRANSCRIPTASE DOMAIN-CONTAINING PROTEIN"/>
    <property type="match status" value="1"/>
</dbReference>
<proteinExistence type="predicted"/>
<feature type="compositionally biased region" description="Basic residues" evidence="1">
    <location>
        <begin position="147"/>
        <end position="156"/>
    </location>
</feature>
<keyword evidence="3" id="KW-0808">Transferase</keyword>
<sequence length="784" mass="87928">MHVDTCGLMGEASLGESKYFVLMRGCGTTHQRTVPYTPESNGKAERENRTSVEYANVFTYSQKIEKWDKKSEKGLMVEYSEDVPPLPACPRSSRCARRSSTPYPIIYLNAVVKQPLVHTQLREQCARPHASATRAMKVKPAVSTRTRQTHRMRPQHWSHEPLKKKICLLLHYVQSRIRRQTDGNLEASGVCSYKIKEIQNTLTHRIRIVNVAQIQSHQDQQTFTDYITNLRWVSYNSAKYTQIDIFTNASEKAYGAYAYIRTVTHYSVEKSKWFMQQGELTNGTEQLGLNTTNSSTFAITVVSNFASSVVICVSVVTTTVQTPQTSQRTNHVTKTSADLTKVGPPTGGISYSRASDSIARYGTAHGPHLRACVNNSAPLHLRLTVSAENRIPPALVRTVASFLKDHDFYVTVEDTTSDPRPIRAGVPQGSCLSPCLYAVYTDDIPTLTDQLQYWEEDVVLALYADDSAYLASSRRADLAAAKIQRVLDLLPDWLDRWRVVVNVTKTAALLTGQQRAMPAKLRLRGQEVEWQTRVRYLGVQIDRSMRMAAQVKHVIHQSRAARSMLRPVLRSHLPLRAKVALYKGYIRSRLTYAAPACALLAGCLTSLTRAPMNSSGTSHRCKRGRRAADPSPENYYEHLLPNTGTRLNKRTGAHGKNPRKGTITRTVGVVSPTKRRPGMKQNVSPPSRTHTHEKGEEDPRTSTGGEQRPSEKKLEEEGNSPPQRVKLVWYVLHIGRLRAGFEERRRRRLTKEDLSVAAFELTFRASTSVLASSVVRSSSGCANK</sequence>
<dbReference type="GO" id="GO:0003964">
    <property type="term" value="F:RNA-directed DNA polymerase activity"/>
    <property type="evidence" value="ECO:0007669"/>
    <property type="project" value="UniProtKB-KW"/>
</dbReference>
<dbReference type="GO" id="GO:0003676">
    <property type="term" value="F:nucleic acid binding"/>
    <property type="evidence" value="ECO:0007669"/>
    <property type="project" value="InterPro"/>
</dbReference>
<dbReference type="Pfam" id="PF00078">
    <property type="entry name" value="RVT_1"/>
    <property type="match status" value="1"/>
</dbReference>
<evidence type="ECO:0000259" key="2">
    <source>
        <dbReference type="PROSITE" id="PS50878"/>
    </source>
</evidence>
<reference evidence="3 4" key="1">
    <citation type="journal article" date="2019" name="Commun. Biol.">
        <title>The bagworm genome reveals a unique fibroin gene that provides high tensile strength.</title>
        <authorList>
            <person name="Kono N."/>
            <person name="Nakamura H."/>
            <person name="Ohtoshi R."/>
            <person name="Tomita M."/>
            <person name="Numata K."/>
            <person name="Arakawa K."/>
        </authorList>
    </citation>
    <scope>NUCLEOTIDE SEQUENCE [LARGE SCALE GENOMIC DNA]</scope>
</reference>
<feature type="compositionally biased region" description="Basic and acidic residues" evidence="1">
    <location>
        <begin position="690"/>
        <end position="700"/>
    </location>
</feature>
<keyword evidence="4" id="KW-1185">Reference proteome</keyword>
<keyword evidence="3" id="KW-0548">Nucleotidyltransferase</keyword>
<dbReference type="Gene3D" id="3.30.420.10">
    <property type="entry name" value="Ribonuclease H-like superfamily/Ribonuclease H"/>
    <property type="match status" value="1"/>
</dbReference>
<name>A0A4C1VG52_EUMVA</name>
<comment type="caution">
    <text evidence="3">The sequence shown here is derived from an EMBL/GenBank/DDBJ whole genome shotgun (WGS) entry which is preliminary data.</text>
</comment>
<evidence type="ECO:0000313" key="3">
    <source>
        <dbReference type="EMBL" id="GBP37600.1"/>
    </source>
</evidence>
<dbReference type="OrthoDB" id="412981at2759"/>
<dbReference type="PROSITE" id="PS50878">
    <property type="entry name" value="RT_POL"/>
    <property type="match status" value="1"/>
</dbReference>
<gene>
    <name evidence="3" type="primary">pol</name>
    <name evidence="3" type="ORF">EVAR_34636_1</name>
</gene>
<evidence type="ECO:0000256" key="1">
    <source>
        <dbReference type="SAM" id="MobiDB-lite"/>
    </source>
</evidence>
<dbReference type="SUPFAM" id="SSF53098">
    <property type="entry name" value="Ribonuclease H-like"/>
    <property type="match status" value="1"/>
</dbReference>
<dbReference type="InterPro" id="IPR000477">
    <property type="entry name" value="RT_dom"/>
</dbReference>
<protein>
    <submittedName>
        <fullName evidence="3">RNA-directed DNA polymerase from mobile element jockey</fullName>
    </submittedName>
</protein>
<dbReference type="InterPro" id="IPR036397">
    <property type="entry name" value="RNaseH_sf"/>
</dbReference>
<feature type="compositionally biased region" description="Basic residues" evidence="1">
    <location>
        <begin position="647"/>
        <end position="659"/>
    </location>
</feature>
<dbReference type="InterPro" id="IPR012337">
    <property type="entry name" value="RNaseH-like_sf"/>
</dbReference>
<organism evidence="3 4">
    <name type="scientific">Eumeta variegata</name>
    <name type="common">Bagworm moth</name>
    <name type="synonym">Eumeta japonica</name>
    <dbReference type="NCBI Taxonomy" id="151549"/>
    <lineage>
        <taxon>Eukaryota</taxon>
        <taxon>Metazoa</taxon>
        <taxon>Ecdysozoa</taxon>
        <taxon>Arthropoda</taxon>
        <taxon>Hexapoda</taxon>
        <taxon>Insecta</taxon>
        <taxon>Pterygota</taxon>
        <taxon>Neoptera</taxon>
        <taxon>Endopterygota</taxon>
        <taxon>Lepidoptera</taxon>
        <taxon>Glossata</taxon>
        <taxon>Ditrysia</taxon>
        <taxon>Tineoidea</taxon>
        <taxon>Psychidae</taxon>
        <taxon>Oiketicinae</taxon>
        <taxon>Eumeta</taxon>
    </lineage>
</organism>
<keyword evidence="3" id="KW-0695">RNA-directed DNA polymerase</keyword>
<dbReference type="STRING" id="151549.A0A4C1VG52"/>
<feature type="region of interest" description="Disordered" evidence="1">
    <location>
        <begin position="127"/>
        <end position="156"/>
    </location>
</feature>
<accession>A0A4C1VG52</accession>
<dbReference type="EMBL" id="BGZK01000336">
    <property type="protein sequence ID" value="GBP37600.1"/>
    <property type="molecule type" value="Genomic_DNA"/>
</dbReference>
<dbReference type="AlphaFoldDB" id="A0A4C1VG52"/>